<dbReference type="EMBL" id="ML977627">
    <property type="protein sequence ID" value="KAF1996300.1"/>
    <property type="molecule type" value="Genomic_DNA"/>
</dbReference>
<evidence type="ECO:0000259" key="1">
    <source>
        <dbReference type="Pfam" id="PF01636"/>
    </source>
</evidence>
<sequence>MLPPSALLNYVDSDSEENDDDTADSMVSQTSTVKYDHESFKTIEKKVMSLILELFPGYRAKDVILEKMAGGGYNRIIGIKLSTPKFKKWMRGKAKKALSTCIGGHRWVGPDSDGDYILRVPRHQNGIYTIAYEIKTLQFISKNILDPVPKVHLYDKTFNNALNDTFMLQHRLPGKALHTIWPDLNFKQKKSATRQICQVLLSLGKVANKAPGIISPENMTLDLALSPKLRTLPIPALEYTGEPEWPKTLPSKPQSTLDFLVSHCTRHRDFEIFHSDTGLTTIWDDFISMAKKLHSMGFLSDEEQFHFCHVGFEMRNLLVEVIGDSVTITGVMDWGNAFFGPKFLSCRAPFFLWRHEDADDNDEDQALYVSQFEEHRELKTLFEDLVGPGFLHYAYEPEYILLRRMLSVIRNGAAGSWEQDAAKEIINDFEQLYPTTNNN</sequence>
<feature type="domain" description="Aminoglycoside phosphotransferase" evidence="1">
    <location>
        <begin position="107"/>
        <end position="341"/>
    </location>
</feature>
<dbReference type="PANTHER" id="PTHR21310:SF56">
    <property type="entry name" value="AMINOGLYCOSIDE PHOSPHOTRANSFERASE DOMAIN-CONTAINING PROTEIN"/>
    <property type="match status" value="1"/>
</dbReference>
<keyword evidence="3" id="KW-1185">Reference proteome</keyword>
<dbReference type="InterPro" id="IPR051678">
    <property type="entry name" value="AGP_Transferase"/>
</dbReference>
<accession>A0A6A5W3C2</accession>
<dbReference type="Pfam" id="PF01636">
    <property type="entry name" value="APH"/>
    <property type="match status" value="1"/>
</dbReference>
<dbReference type="AlphaFoldDB" id="A0A6A5W3C2"/>
<name>A0A6A5W3C2_9PLEO</name>
<dbReference type="Proteomes" id="UP000799779">
    <property type="component" value="Unassembled WGS sequence"/>
</dbReference>
<dbReference type="InterPro" id="IPR002575">
    <property type="entry name" value="Aminoglycoside_PTrfase"/>
</dbReference>
<reference evidence="2" key="1">
    <citation type="journal article" date="2020" name="Stud. Mycol.">
        <title>101 Dothideomycetes genomes: a test case for predicting lifestyles and emergence of pathogens.</title>
        <authorList>
            <person name="Haridas S."/>
            <person name="Albert R."/>
            <person name="Binder M."/>
            <person name="Bloem J."/>
            <person name="Labutti K."/>
            <person name="Salamov A."/>
            <person name="Andreopoulos B."/>
            <person name="Baker S."/>
            <person name="Barry K."/>
            <person name="Bills G."/>
            <person name="Bluhm B."/>
            <person name="Cannon C."/>
            <person name="Castanera R."/>
            <person name="Culley D."/>
            <person name="Daum C."/>
            <person name="Ezra D."/>
            <person name="Gonzalez J."/>
            <person name="Henrissat B."/>
            <person name="Kuo A."/>
            <person name="Liang C."/>
            <person name="Lipzen A."/>
            <person name="Lutzoni F."/>
            <person name="Magnuson J."/>
            <person name="Mondo S."/>
            <person name="Nolan M."/>
            <person name="Ohm R."/>
            <person name="Pangilinan J."/>
            <person name="Park H.-J."/>
            <person name="Ramirez L."/>
            <person name="Alfaro M."/>
            <person name="Sun H."/>
            <person name="Tritt A."/>
            <person name="Yoshinaga Y."/>
            <person name="Zwiers L.-H."/>
            <person name="Turgeon B."/>
            <person name="Goodwin S."/>
            <person name="Spatafora J."/>
            <person name="Crous P."/>
            <person name="Grigoriev I."/>
        </authorList>
    </citation>
    <scope>NUCLEOTIDE SEQUENCE</scope>
    <source>
        <strain evidence="2">CBS 123094</strain>
    </source>
</reference>
<gene>
    <name evidence="2" type="ORF">P154DRAFT_443768</name>
</gene>
<dbReference type="SUPFAM" id="SSF56112">
    <property type="entry name" value="Protein kinase-like (PK-like)"/>
    <property type="match status" value="1"/>
</dbReference>
<organism evidence="2 3">
    <name type="scientific">Amniculicola lignicola CBS 123094</name>
    <dbReference type="NCBI Taxonomy" id="1392246"/>
    <lineage>
        <taxon>Eukaryota</taxon>
        <taxon>Fungi</taxon>
        <taxon>Dikarya</taxon>
        <taxon>Ascomycota</taxon>
        <taxon>Pezizomycotina</taxon>
        <taxon>Dothideomycetes</taxon>
        <taxon>Pleosporomycetidae</taxon>
        <taxon>Pleosporales</taxon>
        <taxon>Amniculicolaceae</taxon>
        <taxon>Amniculicola</taxon>
    </lineage>
</organism>
<proteinExistence type="predicted"/>
<dbReference type="OrthoDB" id="10003767at2759"/>
<evidence type="ECO:0000313" key="3">
    <source>
        <dbReference type="Proteomes" id="UP000799779"/>
    </source>
</evidence>
<dbReference type="InterPro" id="IPR011009">
    <property type="entry name" value="Kinase-like_dom_sf"/>
</dbReference>
<protein>
    <recommendedName>
        <fullName evidence="1">Aminoglycoside phosphotransferase domain-containing protein</fullName>
    </recommendedName>
</protein>
<evidence type="ECO:0000313" key="2">
    <source>
        <dbReference type="EMBL" id="KAF1996300.1"/>
    </source>
</evidence>
<dbReference type="PANTHER" id="PTHR21310">
    <property type="entry name" value="AMINOGLYCOSIDE PHOSPHOTRANSFERASE-RELATED-RELATED"/>
    <property type="match status" value="1"/>
</dbReference>